<keyword evidence="3" id="KW-0804">Transcription</keyword>
<dbReference type="SUPFAM" id="SSF46785">
    <property type="entry name" value="Winged helix' DNA-binding domain"/>
    <property type="match status" value="1"/>
</dbReference>
<dbReference type="Pfam" id="PF07729">
    <property type="entry name" value="FCD"/>
    <property type="match status" value="1"/>
</dbReference>
<dbReference type="AlphaFoldDB" id="A0A386ZHC6"/>
<dbReference type="KEGG" id="nyu:D7D52_27750"/>
<dbReference type="Gene3D" id="1.20.120.530">
    <property type="entry name" value="GntR ligand-binding domain-like"/>
    <property type="match status" value="1"/>
</dbReference>
<dbReference type="InterPro" id="IPR008920">
    <property type="entry name" value="TF_FadR/GntR_C"/>
</dbReference>
<dbReference type="PROSITE" id="PS50949">
    <property type="entry name" value="HTH_GNTR"/>
    <property type="match status" value="1"/>
</dbReference>
<dbReference type="GO" id="GO:0003700">
    <property type="term" value="F:DNA-binding transcription factor activity"/>
    <property type="evidence" value="ECO:0007669"/>
    <property type="project" value="InterPro"/>
</dbReference>
<gene>
    <name evidence="5" type="ORF">D7D52_27750</name>
</gene>
<dbReference type="Gene3D" id="1.10.10.10">
    <property type="entry name" value="Winged helix-like DNA-binding domain superfamily/Winged helix DNA-binding domain"/>
    <property type="match status" value="1"/>
</dbReference>
<dbReference type="InterPro" id="IPR011711">
    <property type="entry name" value="GntR_C"/>
</dbReference>
<evidence type="ECO:0000256" key="1">
    <source>
        <dbReference type="ARBA" id="ARBA00023015"/>
    </source>
</evidence>
<evidence type="ECO:0000313" key="5">
    <source>
        <dbReference type="EMBL" id="AYF76968.1"/>
    </source>
</evidence>
<evidence type="ECO:0000256" key="3">
    <source>
        <dbReference type="ARBA" id="ARBA00023163"/>
    </source>
</evidence>
<dbReference type="SUPFAM" id="SSF48008">
    <property type="entry name" value="GntR ligand-binding domain-like"/>
    <property type="match status" value="1"/>
</dbReference>
<keyword evidence="1" id="KW-0805">Transcription regulation</keyword>
<feature type="domain" description="HTH gntR-type" evidence="4">
    <location>
        <begin position="19"/>
        <end position="86"/>
    </location>
</feature>
<accession>A0A386ZHC6</accession>
<dbReference type="InterPro" id="IPR036388">
    <property type="entry name" value="WH-like_DNA-bd_sf"/>
</dbReference>
<dbReference type="InterPro" id="IPR036390">
    <property type="entry name" value="WH_DNA-bd_sf"/>
</dbReference>
<evidence type="ECO:0000256" key="2">
    <source>
        <dbReference type="ARBA" id="ARBA00023125"/>
    </source>
</evidence>
<dbReference type="InterPro" id="IPR000524">
    <property type="entry name" value="Tscrpt_reg_HTH_GntR"/>
</dbReference>
<keyword evidence="6" id="KW-1185">Reference proteome</keyword>
<dbReference type="RefSeq" id="WP_120741010.1">
    <property type="nucleotide sequence ID" value="NZ_CP032568.1"/>
</dbReference>
<dbReference type="PANTHER" id="PTHR43537:SF44">
    <property type="entry name" value="GNTR FAMILY REGULATORY PROTEIN"/>
    <property type="match status" value="1"/>
</dbReference>
<dbReference type="SMART" id="SM00345">
    <property type="entry name" value="HTH_GNTR"/>
    <property type="match status" value="1"/>
</dbReference>
<organism evidence="5 6">
    <name type="scientific">Nocardia yunnanensis</name>
    <dbReference type="NCBI Taxonomy" id="2382165"/>
    <lineage>
        <taxon>Bacteria</taxon>
        <taxon>Bacillati</taxon>
        <taxon>Actinomycetota</taxon>
        <taxon>Actinomycetes</taxon>
        <taxon>Mycobacteriales</taxon>
        <taxon>Nocardiaceae</taxon>
        <taxon>Nocardia</taxon>
    </lineage>
</organism>
<reference evidence="5 6" key="1">
    <citation type="submission" date="2018-09" db="EMBL/GenBank/DDBJ databases">
        <title>Nocardia yunnanensis sp. nov., an actinomycete isolated from a soil sample.</title>
        <authorList>
            <person name="Zhang J."/>
        </authorList>
    </citation>
    <scope>NUCLEOTIDE SEQUENCE [LARGE SCALE GENOMIC DNA]</scope>
    <source>
        <strain evidence="5 6">CFHS0054</strain>
    </source>
</reference>
<sequence>MTIPGATGSASFGSMYAGRGTHREVVEWLAARIFAGTFAESEVIDLGGVMGELQVSQTVVREAVKVLTAKGLVAARQKRGTVVRPRERWNLLDDDVLRWQLGAGVSEGFYGELHALRCAIEPAAAGLAAGHRTGEDLAALEDALAAMADARGAVPALVEADAAFHTALLAASHNRFFARLHQLIIPGLRQRDLHVHAGAFEDPVPLHAAVVAAVRDGNAEGARRAMNILLERAEQDHARATAADPVLPQ</sequence>
<dbReference type="GO" id="GO:0003677">
    <property type="term" value="F:DNA binding"/>
    <property type="evidence" value="ECO:0007669"/>
    <property type="project" value="UniProtKB-KW"/>
</dbReference>
<proteinExistence type="predicted"/>
<dbReference type="Proteomes" id="UP000267164">
    <property type="component" value="Chromosome"/>
</dbReference>
<protein>
    <submittedName>
        <fullName evidence="5">FadR family transcriptional regulator</fullName>
    </submittedName>
</protein>
<dbReference type="SMART" id="SM00895">
    <property type="entry name" value="FCD"/>
    <property type="match status" value="1"/>
</dbReference>
<dbReference type="OrthoDB" id="4164516at2"/>
<evidence type="ECO:0000259" key="4">
    <source>
        <dbReference type="PROSITE" id="PS50949"/>
    </source>
</evidence>
<dbReference type="Pfam" id="PF00392">
    <property type="entry name" value="GntR"/>
    <property type="match status" value="1"/>
</dbReference>
<name>A0A386ZHC6_9NOCA</name>
<dbReference type="EMBL" id="CP032568">
    <property type="protein sequence ID" value="AYF76968.1"/>
    <property type="molecule type" value="Genomic_DNA"/>
</dbReference>
<keyword evidence="2" id="KW-0238">DNA-binding</keyword>
<dbReference type="PANTHER" id="PTHR43537">
    <property type="entry name" value="TRANSCRIPTIONAL REGULATOR, GNTR FAMILY"/>
    <property type="match status" value="1"/>
</dbReference>
<evidence type="ECO:0000313" key="6">
    <source>
        <dbReference type="Proteomes" id="UP000267164"/>
    </source>
</evidence>